<dbReference type="InterPro" id="IPR036922">
    <property type="entry name" value="Rieske_2Fe-2S_sf"/>
</dbReference>
<dbReference type="GO" id="GO:0018626">
    <property type="term" value="F:2-halobenzoate 1,2-dioxygenase activity"/>
    <property type="evidence" value="ECO:0007669"/>
    <property type="project" value="UniProtKB-EC"/>
</dbReference>
<sequence>MDGERKNIRNRFGDDSVHSTIYTDRELFDAEMKKLFYDGWVFVGHESEVPKPNNYITRMIGREPVIMVRTREGNISVVSNRCAHRGNMLCHQHSGSSRSFSCEYHGWTFSHEGDLVGVPLPGGSHKDSSCLGLQKPAMQAGHRGFVFITFNPDAGPLDDHLGKAKDLIDRSVSLSPTGKIKLSAGWLKQRFRCNWKMLPENSTDGYHAPFTHASFLRVFAPDSQYKMLSESEDERKSKTVDWGNGHVALEHAPSYEEPLQWLGTTKEKVPDYVESMKEAYGEEEAMRKLVDGPPHSTVFPNLFLGEMNIAIFEPVSVDECVLWHTPMLLDGVSDKLNARILRQSQAAMGPASFLLADDAIISERQQVATGGRGGWMDLSRGRKREEKREDGTIWGHISDETTNRGFWSHYREVMQA</sequence>
<feature type="domain" description="Rieske" evidence="7">
    <location>
        <begin position="40"/>
        <end position="122"/>
    </location>
</feature>
<evidence type="ECO:0000313" key="8">
    <source>
        <dbReference type="EMBL" id="UUP20000.1"/>
    </source>
</evidence>
<dbReference type="SUPFAM" id="SSF55961">
    <property type="entry name" value="Bet v1-like"/>
    <property type="match status" value="1"/>
</dbReference>
<keyword evidence="9" id="KW-1185">Reference proteome</keyword>
<evidence type="ECO:0000256" key="4">
    <source>
        <dbReference type="ARBA" id="ARBA00023002"/>
    </source>
</evidence>
<evidence type="ECO:0000256" key="5">
    <source>
        <dbReference type="ARBA" id="ARBA00023004"/>
    </source>
</evidence>
<dbReference type="InterPro" id="IPR017941">
    <property type="entry name" value="Rieske_2Fe-2S"/>
</dbReference>
<reference evidence="8 9" key="1">
    <citation type="submission" date="2018-07" db="EMBL/GenBank/DDBJ databases">
        <title>Genome sequence of Nitratireductor thuwali#1536.</title>
        <authorList>
            <person name="Michoud G."/>
            <person name="Merlino G."/>
            <person name="Sefrji F.O."/>
            <person name="Daffonchio D."/>
        </authorList>
    </citation>
    <scope>NUCLEOTIDE SEQUENCE [LARGE SCALE GENOMIC DNA]</scope>
    <source>
        <strain evidence="8 9">Nit1536</strain>
        <plasmid evidence="8 9">p1536_2</plasmid>
    </source>
</reference>
<dbReference type="PANTHER" id="PTHR43756">
    <property type="entry name" value="CHOLINE MONOOXYGENASE, CHLOROPLASTIC"/>
    <property type="match status" value="1"/>
</dbReference>
<evidence type="ECO:0000256" key="3">
    <source>
        <dbReference type="ARBA" id="ARBA00022723"/>
    </source>
</evidence>
<dbReference type="InterPro" id="IPR001663">
    <property type="entry name" value="Rng_hydr_dOase-A"/>
</dbReference>
<comment type="similarity">
    <text evidence="1">Belongs to the bacterial ring-hydroxylating dioxygenase alpha subunit family.</text>
</comment>
<dbReference type="EC" id="1.14.12.13" evidence="8"/>
<evidence type="ECO:0000313" key="9">
    <source>
        <dbReference type="Proteomes" id="UP001342418"/>
    </source>
</evidence>
<dbReference type="Proteomes" id="UP001342418">
    <property type="component" value="Plasmid p1536_2"/>
</dbReference>
<dbReference type="EMBL" id="CP030943">
    <property type="protein sequence ID" value="UUP20000.1"/>
    <property type="molecule type" value="Genomic_DNA"/>
</dbReference>
<evidence type="ECO:0000256" key="6">
    <source>
        <dbReference type="ARBA" id="ARBA00023014"/>
    </source>
</evidence>
<keyword evidence="5" id="KW-0408">Iron</keyword>
<dbReference type="Pfam" id="PF00355">
    <property type="entry name" value="Rieske"/>
    <property type="match status" value="1"/>
</dbReference>
<dbReference type="Pfam" id="PF00848">
    <property type="entry name" value="Ring_hydroxyl_A"/>
    <property type="match status" value="1"/>
</dbReference>
<keyword evidence="4 8" id="KW-0560">Oxidoreductase</keyword>
<dbReference type="PROSITE" id="PS51296">
    <property type="entry name" value="RIESKE"/>
    <property type="match status" value="1"/>
</dbReference>
<name>A0ABY5MPZ7_9HYPH</name>
<dbReference type="SUPFAM" id="SSF50022">
    <property type="entry name" value="ISP domain"/>
    <property type="match status" value="1"/>
</dbReference>
<evidence type="ECO:0000259" key="7">
    <source>
        <dbReference type="PROSITE" id="PS51296"/>
    </source>
</evidence>
<dbReference type="PANTHER" id="PTHR43756:SF1">
    <property type="entry name" value="3-PHENYLPROPIONATE_CINNAMIC ACID DIOXYGENASE SUBUNIT ALPHA"/>
    <property type="match status" value="1"/>
</dbReference>
<dbReference type="Gene3D" id="2.102.10.10">
    <property type="entry name" value="Rieske [2Fe-2S] iron-sulphur domain"/>
    <property type="match status" value="1"/>
</dbReference>
<protein>
    <submittedName>
        <fullName evidence="8">2-halobenzoate 1,2-dioxygenase large subunit</fullName>
        <ecNumber evidence="8">1.14.12.13</ecNumber>
    </submittedName>
</protein>
<dbReference type="InterPro" id="IPR015879">
    <property type="entry name" value="Ring_hydroxy_dOase_asu_C_dom"/>
</dbReference>
<keyword evidence="6" id="KW-0411">Iron-sulfur</keyword>
<proteinExistence type="inferred from homology"/>
<dbReference type="CDD" id="cd03469">
    <property type="entry name" value="Rieske_RO_Alpha_N"/>
    <property type="match status" value="1"/>
</dbReference>
<dbReference type="CDD" id="cd08879">
    <property type="entry name" value="RHO_alpha_C_AntDO-like"/>
    <property type="match status" value="1"/>
</dbReference>
<dbReference type="RefSeq" id="WP_338532392.1">
    <property type="nucleotide sequence ID" value="NZ_CP030943.1"/>
</dbReference>
<dbReference type="PRINTS" id="PR00090">
    <property type="entry name" value="RNGDIOXGNASE"/>
</dbReference>
<keyword evidence="3" id="KW-0479">Metal-binding</keyword>
<dbReference type="Gene3D" id="3.90.380.10">
    <property type="entry name" value="Naphthalene 1,2-dioxygenase Alpha Subunit, Chain A, domain 1"/>
    <property type="match status" value="1"/>
</dbReference>
<organism evidence="8 9">
    <name type="scientific">Nitratireductor thuwali</name>
    <dbReference type="NCBI Taxonomy" id="2267699"/>
    <lineage>
        <taxon>Bacteria</taxon>
        <taxon>Pseudomonadati</taxon>
        <taxon>Pseudomonadota</taxon>
        <taxon>Alphaproteobacteria</taxon>
        <taxon>Hyphomicrobiales</taxon>
        <taxon>Phyllobacteriaceae</taxon>
        <taxon>Nitratireductor</taxon>
    </lineage>
</organism>
<evidence type="ECO:0000256" key="2">
    <source>
        <dbReference type="ARBA" id="ARBA00022714"/>
    </source>
</evidence>
<keyword evidence="2" id="KW-0001">2Fe-2S</keyword>
<gene>
    <name evidence="8" type="primary">cbdA</name>
    <name evidence="8" type="ORF">NTH_04515</name>
</gene>
<accession>A0ABY5MPZ7</accession>
<keyword evidence="8" id="KW-0614">Plasmid</keyword>
<geneLocation type="plasmid" evidence="8 9">
    <name>p1536_2</name>
</geneLocation>
<evidence type="ECO:0000256" key="1">
    <source>
        <dbReference type="ARBA" id="ARBA00008751"/>
    </source>
</evidence>